<keyword evidence="1" id="KW-0812">Transmembrane</keyword>
<evidence type="ECO:0000313" key="2">
    <source>
        <dbReference type="EMBL" id="CEK48768.1"/>
    </source>
</evidence>
<evidence type="ECO:0000256" key="1">
    <source>
        <dbReference type="SAM" id="Phobius"/>
    </source>
</evidence>
<keyword evidence="1" id="KW-1133">Transmembrane helix</keyword>
<sequence length="53" mass="5955">MDGLLVSTEVMTADDDCELYPLSYQQNASNVPTYSSLYVSIMILNAFVIYLEL</sequence>
<protein>
    <submittedName>
        <fullName evidence="2">Uncharacterized protein</fullName>
    </submittedName>
</protein>
<accession>A0A0B6XY25</accession>
<proteinExistence type="predicted"/>
<organism evidence="2">
    <name type="scientific">Arion vulgaris</name>
    <dbReference type="NCBI Taxonomy" id="1028688"/>
    <lineage>
        <taxon>Eukaryota</taxon>
        <taxon>Metazoa</taxon>
        <taxon>Spiralia</taxon>
        <taxon>Lophotrochozoa</taxon>
        <taxon>Mollusca</taxon>
        <taxon>Gastropoda</taxon>
        <taxon>Heterobranchia</taxon>
        <taxon>Euthyneura</taxon>
        <taxon>Panpulmonata</taxon>
        <taxon>Eupulmonata</taxon>
        <taxon>Stylommatophora</taxon>
        <taxon>Helicina</taxon>
        <taxon>Arionoidea</taxon>
        <taxon>Arionidae</taxon>
        <taxon>Arion</taxon>
    </lineage>
</organism>
<feature type="transmembrane region" description="Helical" evidence="1">
    <location>
        <begin position="31"/>
        <end position="51"/>
    </location>
</feature>
<dbReference type="EMBL" id="HACG01001903">
    <property type="protein sequence ID" value="CEK48768.1"/>
    <property type="molecule type" value="Transcribed_RNA"/>
</dbReference>
<reference evidence="2" key="1">
    <citation type="submission" date="2014-12" db="EMBL/GenBank/DDBJ databases">
        <title>Insight into the proteome of Arion vulgaris.</title>
        <authorList>
            <person name="Aradska J."/>
            <person name="Bulat T."/>
            <person name="Smidak R."/>
            <person name="Sarate P."/>
            <person name="Gangsoo J."/>
            <person name="Sialana F."/>
            <person name="Bilban M."/>
            <person name="Lubec G."/>
        </authorList>
    </citation>
    <scope>NUCLEOTIDE SEQUENCE</scope>
    <source>
        <tissue evidence="2">Skin</tissue>
    </source>
</reference>
<name>A0A0B6XY25_9EUPU</name>
<dbReference type="AlphaFoldDB" id="A0A0B6XY25"/>
<keyword evidence="1" id="KW-0472">Membrane</keyword>
<gene>
    <name evidence="2" type="primary">ORF5131</name>
</gene>